<dbReference type="GO" id="GO:0071897">
    <property type="term" value="P:DNA biosynthetic process"/>
    <property type="evidence" value="ECO:0007669"/>
    <property type="project" value="UniProtKB-ARBA"/>
</dbReference>
<comment type="caution">
    <text evidence="3">The sequence shown here is derived from an EMBL/GenBank/DDBJ whole genome shotgun (WGS) entry which is preliminary data.</text>
</comment>
<gene>
    <name evidence="3" type="ORF">FWK35_00036790</name>
</gene>
<dbReference type="PROSITE" id="PS50878">
    <property type="entry name" value="RT_POL"/>
    <property type="match status" value="1"/>
</dbReference>
<dbReference type="EMBL" id="VUJU01010949">
    <property type="protein sequence ID" value="KAF0712369.1"/>
    <property type="molecule type" value="Genomic_DNA"/>
</dbReference>
<accession>A0A6G0VZK7</accession>
<dbReference type="PANTHER" id="PTHR33481:SF1">
    <property type="entry name" value="ENDONUCLEASE_EXONUCLEASE_PHOSPHATASE DOMAIN-CONTAINING PROTEIN-RELATED"/>
    <property type="match status" value="1"/>
</dbReference>
<feature type="domain" description="Reverse transcriptase" evidence="1">
    <location>
        <begin position="1"/>
        <end position="257"/>
    </location>
</feature>
<reference evidence="3 4" key="1">
    <citation type="submission" date="2019-08" db="EMBL/GenBank/DDBJ databases">
        <title>Whole genome of Aphis craccivora.</title>
        <authorList>
            <person name="Voronova N.V."/>
            <person name="Shulinski R.S."/>
            <person name="Bandarenka Y.V."/>
            <person name="Zhorov D.G."/>
            <person name="Warner D."/>
        </authorList>
    </citation>
    <scope>NUCLEOTIDE SEQUENCE [LARGE SCALE GENOMIC DNA]</scope>
    <source>
        <strain evidence="3">180601</strain>
        <tissue evidence="3">Whole Body</tissue>
    </source>
</reference>
<evidence type="ECO:0008006" key="5">
    <source>
        <dbReference type="Google" id="ProtNLM"/>
    </source>
</evidence>
<dbReference type="SUPFAM" id="SSF53098">
    <property type="entry name" value="Ribonuclease H-like"/>
    <property type="match status" value="1"/>
</dbReference>
<evidence type="ECO:0000313" key="4">
    <source>
        <dbReference type="Proteomes" id="UP000478052"/>
    </source>
</evidence>
<evidence type="ECO:0000259" key="2">
    <source>
        <dbReference type="PROSITE" id="PS50879"/>
    </source>
</evidence>
<dbReference type="InterPro" id="IPR000477">
    <property type="entry name" value="RT_dom"/>
</dbReference>
<dbReference type="CDD" id="cd01650">
    <property type="entry name" value="RT_nLTR_like"/>
    <property type="match status" value="1"/>
</dbReference>
<name>A0A6G0VZK7_APHCR</name>
<dbReference type="InterPro" id="IPR002156">
    <property type="entry name" value="RNaseH_domain"/>
</dbReference>
<feature type="non-terminal residue" evidence="3">
    <location>
        <position position="609"/>
    </location>
</feature>
<dbReference type="Pfam" id="PF00075">
    <property type="entry name" value="RNase_H"/>
    <property type="match status" value="1"/>
</dbReference>
<dbReference type="AlphaFoldDB" id="A0A6G0VZK7"/>
<dbReference type="OrthoDB" id="6630579at2759"/>
<dbReference type="InterPro" id="IPR036397">
    <property type="entry name" value="RNaseH_sf"/>
</dbReference>
<dbReference type="PANTHER" id="PTHR33481">
    <property type="entry name" value="REVERSE TRANSCRIPTASE"/>
    <property type="match status" value="1"/>
</dbReference>
<dbReference type="Pfam" id="PF00078">
    <property type="entry name" value="RVT_1"/>
    <property type="match status" value="1"/>
</dbReference>
<sequence>NQYPTTWLTAIIKPIHKPNKPKNHVSSYRLISIICSMTKLLEKNINSRLMWYLESNNLLSNFQHGSHKNNSTLDSLAIIENEIKETFNQNQYLVLLSLDLQKAFDTIWRHRLIKNMVQLNLKGNIINFIINYLSNRTIQVSNNGVLPFPFILHNGSPQGSPLSSTLFQLAINDFPSIIKPSHKITMYADDSNIFGRGNNLPTLIQQIQNCINNLLLWSKTSGASAVTLKTLDPIHNTALRLSIGAFKSSPVLSNINITGSISLEKRRIKHTLEYSSKTLIATKNPISAILRNSINQFQNNDINNLDTRTATYASDLNIIFTNQLNPQVSEQPPWITSNLLIYFNLTAHKKKKKKETDSFIYKSNFFDLKNSLPPHQEIYIDASKNTEETAIHFKSHHTTQSIYQSEYLAFLKATELAASSDIQSSTIYTDSLSALTNLANPQKNNPIGNLILNIIFLSKKDIRFLWVPEHNNIPGNKFADEIAKRATKEPTNFWNITTHLDTKLLINTNLDQTCFQEWKLVRNNKLREIKSSTLPWLPDTSLPRRHQIVLNRLRIGHTLYTHEYLMRKKEQPICTSCNSVTTVKHLLTECLLTKDARENSCSPTTFVKY</sequence>
<dbReference type="Gene3D" id="3.30.420.10">
    <property type="entry name" value="Ribonuclease H-like superfamily/Ribonuclease H"/>
    <property type="match status" value="1"/>
</dbReference>
<evidence type="ECO:0000313" key="3">
    <source>
        <dbReference type="EMBL" id="KAF0712369.1"/>
    </source>
</evidence>
<dbReference type="Proteomes" id="UP000478052">
    <property type="component" value="Unassembled WGS sequence"/>
</dbReference>
<dbReference type="SUPFAM" id="SSF56672">
    <property type="entry name" value="DNA/RNA polymerases"/>
    <property type="match status" value="1"/>
</dbReference>
<proteinExistence type="predicted"/>
<dbReference type="CDD" id="cd09276">
    <property type="entry name" value="Rnase_HI_RT_non_LTR"/>
    <property type="match status" value="1"/>
</dbReference>
<organism evidence="3 4">
    <name type="scientific">Aphis craccivora</name>
    <name type="common">Cowpea aphid</name>
    <dbReference type="NCBI Taxonomy" id="307492"/>
    <lineage>
        <taxon>Eukaryota</taxon>
        <taxon>Metazoa</taxon>
        <taxon>Ecdysozoa</taxon>
        <taxon>Arthropoda</taxon>
        <taxon>Hexapoda</taxon>
        <taxon>Insecta</taxon>
        <taxon>Pterygota</taxon>
        <taxon>Neoptera</taxon>
        <taxon>Paraneoptera</taxon>
        <taxon>Hemiptera</taxon>
        <taxon>Sternorrhyncha</taxon>
        <taxon>Aphidomorpha</taxon>
        <taxon>Aphidoidea</taxon>
        <taxon>Aphididae</taxon>
        <taxon>Aphidini</taxon>
        <taxon>Aphis</taxon>
        <taxon>Aphis</taxon>
    </lineage>
</organism>
<dbReference type="InterPro" id="IPR043502">
    <property type="entry name" value="DNA/RNA_pol_sf"/>
</dbReference>
<dbReference type="PROSITE" id="PS50879">
    <property type="entry name" value="RNASE_H_1"/>
    <property type="match status" value="1"/>
</dbReference>
<keyword evidence="4" id="KW-1185">Reference proteome</keyword>
<dbReference type="InterPro" id="IPR012337">
    <property type="entry name" value="RNaseH-like_sf"/>
</dbReference>
<evidence type="ECO:0000259" key="1">
    <source>
        <dbReference type="PROSITE" id="PS50878"/>
    </source>
</evidence>
<feature type="domain" description="RNase H type-1" evidence="2">
    <location>
        <begin position="372"/>
        <end position="488"/>
    </location>
</feature>
<protein>
    <recommendedName>
        <fullName evidence="5">RNA-directed DNA polymerase</fullName>
    </recommendedName>
</protein>
<feature type="non-terminal residue" evidence="3">
    <location>
        <position position="1"/>
    </location>
</feature>
<dbReference type="GO" id="GO:0042575">
    <property type="term" value="C:DNA polymerase complex"/>
    <property type="evidence" value="ECO:0007669"/>
    <property type="project" value="UniProtKB-ARBA"/>
</dbReference>
<dbReference type="GO" id="GO:0003676">
    <property type="term" value="F:nucleic acid binding"/>
    <property type="evidence" value="ECO:0007669"/>
    <property type="project" value="InterPro"/>
</dbReference>
<dbReference type="GO" id="GO:0004523">
    <property type="term" value="F:RNA-DNA hybrid ribonuclease activity"/>
    <property type="evidence" value="ECO:0007669"/>
    <property type="project" value="InterPro"/>
</dbReference>